<feature type="domain" description="Opioid growth factor receptor (OGFr) conserved" evidence="3">
    <location>
        <begin position="72"/>
        <end position="275"/>
    </location>
</feature>
<dbReference type="GO" id="GO:0140625">
    <property type="term" value="F:opioid growth factor receptor activity"/>
    <property type="evidence" value="ECO:0007669"/>
    <property type="project" value="InterPro"/>
</dbReference>
<reference evidence="4" key="2">
    <citation type="submission" date="2025-09" db="UniProtKB">
        <authorList>
            <consortium name="Ensembl"/>
        </authorList>
    </citation>
    <scope>IDENTIFICATION</scope>
</reference>
<dbReference type="Pfam" id="PF04664">
    <property type="entry name" value="OGFr_N"/>
    <property type="match status" value="1"/>
</dbReference>
<evidence type="ECO:0000313" key="5">
    <source>
        <dbReference type="Proteomes" id="UP000694569"/>
    </source>
</evidence>
<dbReference type="PANTHER" id="PTHR14015">
    <property type="entry name" value="OPIOID GROWTH FACTOR RECEPTOR OGFR ZETA-TYPE OPIOID RECEPTOR"/>
    <property type="match status" value="1"/>
</dbReference>
<evidence type="ECO:0000313" key="4">
    <source>
        <dbReference type="Ensembl" id="ENSLLEP00000024776.1"/>
    </source>
</evidence>
<dbReference type="AlphaFoldDB" id="A0A8C5PM30"/>
<protein>
    <recommendedName>
        <fullName evidence="3">Opioid growth factor receptor (OGFr) conserved domain-containing protein</fullName>
    </recommendedName>
</protein>
<dbReference type="Ensembl" id="ENSLLET00000025726.1">
    <property type="protein sequence ID" value="ENSLLEP00000024776.1"/>
    <property type="gene ID" value="ENSLLEG00000015756.1"/>
</dbReference>
<keyword evidence="5" id="KW-1185">Reference proteome</keyword>
<feature type="signal peptide" evidence="2">
    <location>
        <begin position="1"/>
        <end position="18"/>
    </location>
</feature>
<dbReference type="PANTHER" id="PTHR14015:SF2">
    <property type="entry name" value="OPIOID GROWTH FACTOR RECEPTOR (OGFR) CONSERVED DOMAIN-CONTAINING PROTEIN"/>
    <property type="match status" value="1"/>
</dbReference>
<proteinExistence type="inferred from homology"/>
<evidence type="ECO:0000256" key="2">
    <source>
        <dbReference type="SAM" id="SignalP"/>
    </source>
</evidence>
<accession>A0A8C5PM30</accession>
<dbReference type="GeneTree" id="ENSGT00390000018730"/>
<keyword evidence="2" id="KW-0732">Signal</keyword>
<name>A0A8C5PM30_9ANUR</name>
<comment type="similarity">
    <text evidence="1">Belongs to the opioid growth factor receptor family.</text>
</comment>
<dbReference type="OrthoDB" id="9030204at2759"/>
<sequence length="338" mass="38689">MCMNITTLLLDWIQWPAAYPLASEGNRMADQAARGAARTSAIGEQVSVDKPASKVLPCMNLCTQEDTSSIRMPNCEFFYMNRRIFEPNGEFIEVILYKLDSNYEILEKNHNYIQWLFPIPVQGRNKYAYPLNSIETEMMKNTAEIQQRLLRAYKMMLKFFGVKLVGEDGEVTGEVEVERAENFSARFDNLNANSHNNLRITRILKCLGELGAEQYQAPLVKFFLKETLIEKCLPNVKDSVLNYFMFTVKNKHERQALIYFAWTNYHPKNEFSWESGEELELQEAAFCDGPIVTSPAKPVDACVLRKGEEIALGRTRNATCWIVPNGVSSNRLYCALTV</sequence>
<dbReference type="InterPro" id="IPR006757">
    <property type="entry name" value="OGF_rcpt"/>
</dbReference>
<feature type="chain" id="PRO_5034770518" description="Opioid growth factor receptor (OGFr) conserved domain-containing protein" evidence="2">
    <location>
        <begin position="19"/>
        <end position="338"/>
    </location>
</feature>
<evidence type="ECO:0000259" key="3">
    <source>
        <dbReference type="Pfam" id="PF04664"/>
    </source>
</evidence>
<dbReference type="GO" id="GO:0016020">
    <property type="term" value="C:membrane"/>
    <property type="evidence" value="ECO:0007669"/>
    <property type="project" value="InterPro"/>
</dbReference>
<organism evidence="4 5">
    <name type="scientific">Leptobrachium leishanense</name>
    <name type="common">Leishan spiny toad</name>
    <dbReference type="NCBI Taxonomy" id="445787"/>
    <lineage>
        <taxon>Eukaryota</taxon>
        <taxon>Metazoa</taxon>
        <taxon>Chordata</taxon>
        <taxon>Craniata</taxon>
        <taxon>Vertebrata</taxon>
        <taxon>Euteleostomi</taxon>
        <taxon>Amphibia</taxon>
        <taxon>Batrachia</taxon>
        <taxon>Anura</taxon>
        <taxon>Pelobatoidea</taxon>
        <taxon>Megophryidae</taxon>
        <taxon>Leptobrachium</taxon>
    </lineage>
</organism>
<reference evidence="4" key="1">
    <citation type="submission" date="2025-08" db="UniProtKB">
        <authorList>
            <consortium name="Ensembl"/>
        </authorList>
    </citation>
    <scope>IDENTIFICATION</scope>
</reference>
<dbReference type="InterPro" id="IPR039574">
    <property type="entry name" value="OGFr"/>
</dbReference>
<evidence type="ECO:0000256" key="1">
    <source>
        <dbReference type="ARBA" id="ARBA00010365"/>
    </source>
</evidence>
<dbReference type="Proteomes" id="UP000694569">
    <property type="component" value="Unplaced"/>
</dbReference>